<dbReference type="InParanoid" id="F5Y9F1"/>
<protein>
    <recommendedName>
        <fullName evidence="1">Radical SAM core domain-containing protein</fullName>
    </recommendedName>
</protein>
<dbReference type="NCBIfam" id="NF045502">
    <property type="entry name" value="variant_rSAM"/>
    <property type="match status" value="1"/>
</dbReference>
<accession>F5Y9F1</accession>
<reference evidence="3" key="1">
    <citation type="submission" date="2009-12" db="EMBL/GenBank/DDBJ databases">
        <title>Complete sequence of Treponema azotonutricium strain ZAS-9.</title>
        <authorList>
            <person name="Tetu S.G."/>
            <person name="Matson E."/>
            <person name="Ren Q."/>
            <person name="Seshadri R."/>
            <person name="Elbourne L."/>
            <person name="Hassan K.A."/>
            <person name="Durkin A."/>
            <person name="Radune D."/>
            <person name="Mohamoud Y."/>
            <person name="Shay R."/>
            <person name="Jin S."/>
            <person name="Zhang X."/>
            <person name="Lucey K."/>
            <person name="Ballor N.R."/>
            <person name="Ottesen E."/>
            <person name="Rosenthal R."/>
            <person name="Allen A."/>
            <person name="Leadbetter J.R."/>
            <person name="Paulsen I.T."/>
        </authorList>
    </citation>
    <scope>NUCLEOTIDE SEQUENCE [LARGE SCALE GENOMIC DNA]</scope>
    <source>
        <strain evidence="3">ATCC BAA-888 / DSM 13862 / ZAS-9</strain>
    </source>
</reference>
<dbReference type="InterPro" id="IPR007197">
    <property type="entry name" value="rSAM"/>
</dbReference>
<evidence type="ECO:0000259" key="1">
    <source>
        <dbReference type="PROSITE" id="PS51918"/>
    </source>
</evidence>
<organism evidence="2 3">
    <name type="scientific">Leadbettera azotonutricia (strain ATCC BAA-888 / DSM 13862 / ZAS-9)</name>
    <name type="common">Treponema azotonutricium</name>
    <dbReference type="NCBI Taxonomy" id="545695"/>
    <lineage>
        <taxon>Bacteria</taxon>
        <taxon>Pseudomonadati</taxon>
        <taxon>Spirochaetota</taxon>
        <taxon>Spirochaetia</taxon>
        <taxon>Spirochaetales</taxon>
        <taxon>Breznakiellaceae</taxon>
        <taxon>Leadbettera</taxon>
    </lineage>
</organism>
<dbReference type="Proteomes" id="UP000009222">
    <property type="component" value="Chromosome"/>
</dbReference>
<gene>
    <name evidence="2" type="ordered locus">TREAZ_2110</name>
</gene>
<evidence type="ECO:0000313" key="2">
    <source>
        <dbReference type="EMBL" id="AEF80670.1"/>
    </source>
</evidence>
<dbReference type="GO" id="GO:0003824">
    <property type="term" value="F:catalytic activity"/>
    <property type="evidence" value="ECO:0007669"/>
    <property type="project" value="InterPro"/>
</dbReference>
<dbReference type="STRING" id="545695.TREAZ_2110"/>
<name>F5Y9F1_LEAAZ</name>
<reference evidence="2 3" key="2">
    <citation type="journal article" date="2011" name="ISME J.">
        <title>RNA-seq reveals cooperative metabolic interactions between two termite-gut spirochete species in co-culture.</title>
        <authorList>
            <person name="Rosenthal A.Z."/>
            <person name="Matson E.G."/>
            <person name="Eldar A."/>
            <person name="Leadbetter J.R."/>
        </authorList>
    </citation>
    <scope>NUCLEOTIDE SEQUENCE [LARGE SCALE GENOMIC DNA]</scope>
    <source>
        <strain evidence="3">ATCC BAA-888 / DSM 13862 / ZAS-9</strain>
    </source>
</reference>
<dbReference type="OrthoDB" id="356041at2"/>
<dbReference type="KEGG" id="taz:TREAZ_2110"/>
<dbReference type="eggNOG" id="COG1032">
    <property type="taxonomic scope" value="Bacteria"/>
</dbReference>
<sequence length="430" mass="48777">MSGENISPPWREQELSLQAVKEKYSDLSPFIILKIDVQRRGAKITRRALDAINPEKDAAFYRGINLESKGVIPYGFLLRDGTSVLCTIEDEAETSFKRFREPYTIDLVNGRPALTDQGEFIDEIYYLPNPHFTNKVTTRGTPMWHVLMSRPQRMDINLYQTCDFWKLAGMNCKYCVAGTTFNSTKGEKAEIVNLDDVEEAVVEALKQPGRYRSVFFCSGSMLGGAEPQDDEVNLYIEMLQRVGKYFRDKKVMSQIVATAFTEKQLRRLHNETMLCGYTADLEVLNEEVFNWVCPGKAKYIGYQGWKERLFKAAEIFGPGSVSTGVVSGVEMVEPQGFKSEEEALEKCLAEAEDLAKHGVTVSQQIYHLEQGSVFQHKKTATLDYLTAFAKGIDQISRRYNLECLCDDYRTCGNHPSGDLARIWQGGKECR</sequence>
<dbReference type="PROSITE" id="PS51918">
    <property type="entry name" value="RADICAL_SAM"/>
    <property type="match status" value="1"/>
</dbReference>
<keyword evidence="3" id="KW-1185">Reference proteome</keyword>
<feature type="domain" description="Radical SAM core" evidence="1">
    <location>
        <begin position="148"/>
        <end position="402"/>
    </location>
</feature>
<evidence type="ECO:0000313" key="3">
    <source>
        <dbReference type="Proteomes" id="UP000009222"/>
    </source>
</evidence>
<dbReference type="SUPFAM" id="SSF102114">
    <property type="entry name" value="Radical SAM enzymes"/>
    <property type="match status" value="1"/>
</dbReference>
<dbReference type="InterPro" id="IPR058240">
    <property type="entry name" value="rSAM_sf"/>
</dbReference>
<dbReference type="EMBL" id="CP001841">
    <property type="protein sequence ID" value="AEF80670.1"/>
    <property type="molecule type" value="Genomic_DNA"/>
</dbReference>
<proteinExistence type="predicted"/>
<dbReference type="RefSeq" id="WP_015709939.1">
    <property type="nucleotide sequence ID" value="NC_015577.1"/>
</dbReference>
<dbReference type="GO" id="GO:0051536">
    <property type="term" value="F:iron-sulfur cluster binding"/>
    <property type="evidence" value="ECO:0007669"/>
    <property type="project" value="InterPro"/>
</dbReference>
<dbReference type="HOGENOM" id="CLU_054532_0_0_12"/>
<dbReference type="AlphaFoldDB" id="F5Y9F1"/>